<comment type="catalytic activity">
    <reaction evidence="7">
        <text>L-lysyl-[lipoyl-carrier protein] + (R)-lipoate + ATP = N(6)-[(R)-lipoyl]-L-lysyl-[lipoyl-carrier protein] + AMP + diphosphate + H(+)</text>
        <dbReference type="Rhea" id="RHEA:49288"/>
        <dbReference type="Rhea" id="RHEA-COMP:10500"/>
        <dbReference type="Rhea" id="RHEA-COMP:10502"/>
        <dbReference type="ChEBI" id="CHEBI:15378"/>
        <dbReference type="ChEBI" id="CHEBI:29969"/>
        <dbReference type="ChEBI" id="CHEBI:30616"/>
        <dbReference type="ChEBI" id="CHEBI:33019"/>
        <dbReference type="ChEBI" id="CHEBI:83088"/>
        <dbReference type="ChEBI" id="CHEBI:83099"/>
        <dbReference type="ChEBI" id="CHEBI:456215"/>
        <dbReference type="EC" id="6.3.1.20"/>
    </reaction>
</comment>
<dbReference type="GO" id="GO:0016979">
    <property type="term" value="F:lipoate-protein ligase activity"/>
    <property type="evidence" value="ECO:0007669"/>
    <property type="project" value="UniProtKB-EC"/>
</dbReference>
<dbReference type="InterPro" id="IPR045864">
    <property type="entry name" value="aa-tRNA-synth_II/BPL/LPL"/>
</dbReference>
<evidence type="ECO:0000256" key="6">
    <source>
        <dbReference type="ARBA" id="ARBA00022840"/>
    </source>
</evidence>
<dbReference type="EMBL" id="NGLE01000003">
    <property type="protein sequence ID" value="OTO08088.1"/>
    <property type="molecule type" value="Genomic_DNA"/>
</dbReference>
<dbReference type="AlphaFoldDB" id="A0A242CD90"/>
<reference evidence="10" key="1">
    <citation type="submission" date="2017-05" db="EMBL/GenBank/DDBJ databases">
        <title>The Genome Sequence of Enterococcus sp. 4G2_DIV0659.</title>
        <authorList>
            <consortium name="The Broad Institute Genomics Platform"/>
            <consortium name="The Broad Institute Genomic Center for Infectious Diseases"/>
            <person name="Earl A."/>
            <person name="Manson A."/>
            <person name="Schwartman J."/>
            <person name="Gilmore M."/>
            <person name="Abouelleil A."/>
            <person name="Cao P."/>
            <person name="Chapman S."/>
            <person name="Cusick C."/>
            <person name="Shea T."/>
            <person name="Young S."/>
            <person name="Neafsey D."/>
            <person name="Nusbaum C."/>
            <person name="Birren B."/>
        </authorList>
    </citation>
    <scope>NUCLEOTIDE SEQUENCE [LARGE SCALE GENOMIC DNA]</scope>
    <source>
        <strain evidence="10">4G2_DIV0659</strain>
    </source>
</reference>
<dbReference type="NCBIfam" id="TIGR00545">
    <property type="entry name" value="lipoyltrans"/>
    <property type="match status" value="1"/>
</dbReference>
<dbReference type="EC" id="6.3.1.20" evidence="3"/>
<evidence type="ECO:0000313" key="9">
    <source>
        <dbReference type="EMBL" id="MEI5993529.1"/>
    </source>
</evidence>
<dbReference type="STRING" id="1834181.A5880_002358"/>
<proteinExistence type="predicted"/>
<dbReference type="EMBL" id="NGLE02000001">
    <property type="protein sequence ID" value="MEI5993529.1"/>
    <property type="molecule type" value="Genomic_DNA"/>
</dbReference>
<evidence type="ECO:0000259" key="8">
    <source>
        <dbReference type="PROSITE" id="PS51733"/>
    </source>
</evidence>
<organism evidence="10">
    <name type="scientific">Candidatus Enterococcus mansonii</name>
    <dbReference type="NCBI Taxonomy" id="1834181"/>
    <lineage>
        <taxon>Bacteria</taxon>
        <taxon>Bacillati</taxon>
        <taxon>Bacillota</taxon>
        <taxon>Bacilli</taxon>
        <taxon>Lactobacillales</taxon>
        <taxon>Enterococcaceae</taxon>
        <taxon>Enterococcus</taxon>
    </lineage>
</organism>
<evidence type="ECO:0000256" key="4">
    <source>
        <dbReference type="ARBA" id="ARBA00022598"/>
    </source>
</evidence>
<keyword evidence="11" id="KW-1185">Reference proteome</keyword>
<dbReference type="Gene3D" id="3.30.390.50">
    <property type="entry name" value="CO dehydrogenase flavoprotein, C-terminal domain"/>
    <property type="match status" value="1"/>
</dbReference>
<dbReference type="InterPro" id="IPR019491">
    <property type="entry name" value="Lipoate_protein_ligase_C"/>
</dbReference>
<name>A0A242CD90_9ENTE</name>
<gene>
    <name evidence="9" type="ORF">A5880_001076</name>
    <name evidence="10" type="ORF">A5880_002358</name>
</gene>
<dbReference type="SUPFAM" id="SSF82649">
    <property type="entry name" value="SufE/NifU"/>
    <property type="match status" value="1"/>
</dbReference>
<evidence type="ECO:0000313" key="11">
    <source>
        <dbReference type="Proteomes" id="UP000195139"/>
    </source>
</evidence>
<evidence type="ECO:0000313" key="10">
    <source>
        <dbReference type="EMBL" id="OTO08088.1"/>
    </source>
</evidence>
<dbReference type="RefSeq" id="WP_086331228.1">
    <property type="nucleotide sequence ID" value="NZ_NGLE02000001.1"/>
</dbReference>
<comment type="pathway">
    <text evidence="1">Protein modification; protein lipoylation via exogenous pathway; protein N(6)-(lipoyl)lysine from lipoate: step 2/2.</text>
</comment>
<dbReference type="GO" id="GO:0005524">
    <property type="term" value="F:ATP binding"/>
    <property type="evidence" value="ECO:0007669"/>
    <property type="project" value="UniProtKB-KW"/>
</dbReference>
<feature type="domain" description="BPL/LPL catalytic" evidence="8">
    <location>
        <begin position="26"/>
        <end position="209"/>
    </location>
</feature>
<dbReference type="Gene3D" id="3.30.930.10">
    <property type="entry name" value="Bira Bifunctional Protein, Domain 2"/>
    <property type="match status" value="1"/>
</dbReference>
<sequence>MYYVLMPSQDIRRNLATEQYLLNHRSFDEPVVLFYIQKPCVIVGRNQNVRAEVDLNYAREHQITITRRLSGGGAVYDDLGNLSFSFVVNTDHESFGNFKLFTQPIIDALHEMGAVGAEVSGRNDLMIDGKKFSGNAMYTKNKKMYSHGTLMLDVNLDEVSRVLTVSEKKLASKGTKSVRSRVTNLKPYLAKEYQAISTEAFRDRLLLHLFKANTLDEISDKEYRLTEADEQAIDQLVADIYGNDEWIFGEEPKYTIKREEKFKGGLLEANISVEKGRMTAITIYGDYFNQKETPEIEALLKGCRYERKDIEQLLEDITIEEYFNNVTKAEFVQLLID</sequence>
<comment type="caution">
    <text evidence="10">The sequence shown here is derived from an EMBL/GenBank/DDBJ whole genome shotgun (WGS) entry which is preliminary data.</text>
</comment>
<dbReference type="PANTHER" id="PTHR12561">
    <property type="entry name" value="LIPOATE-PROTEIN LIGASE"/>
    <property type="match status" value="1"/>
</dbReference>
<evidence type="ECO:0000256" key="7">
    <source>
        <dbReference type="ARBA" id="ARBA00048037"/>
    </source>
</evidence>
<keyword evidence="5" id="KW-0547">Nucleotide-binding</keyword>
<dbReference type="GO" id="GO:0017118">
    <property type="term" value="F:lipoyltransferase activity"/>
    <property type="evidence" value="ECO:0007669"/>
    <property type="project" value="TreeGrafter"/>
</dbReference>
<evidence type="ECO:0000256" key="1">
    <source>
        <dbReference type="ARBA" id="ARBA00005085"/>
    </source>
</evidence>
<evidence type="ECO:0000256" key="5">
    <source>
        <dbReference type="ARBA" id="ARBA00022741"/>
    </source>
</evidence>
<evidence type="ECO:0000256" key="2">
    <source>
        <dbReference type="ARBA" id="ARBA00005124"/>
    </source>
</evidence>
<dbReference type="PANTHER" id="PTHR12561:SF3">
    <property type="entry name" value="LIPOYLTRANSFERASE 1, MITOCHONDRIAL"/>
    <property type="match status" value="1"/>
</dbReference>
<reference evidence="9 11" key="2">
    <citation type="submission" date="2018-07" db="EMBL/GenBank/DDBJ databases">
        <title>The Genome Sequence of Enterococcus sp. DIV0659b.</title>
        <authorList>
            <consortium name="The Broad Institute Genomics Platform"/>
            <consortium name="The Broad Institute Genomic Center for Infectious Diseases"/>
            <person name="Earl A."/>
            <person name="Manson A."/>
            <person name="Schwartman J."/>
            <person name="Gilmore M."/>
            <person name="Abouelleil A."/>
            <person name="Cao P."/>
            <person name="Chapman S."/>
            <person name="Cusick C."/>
            <person name="Shea T."/>
            <person name="Young S."/>
            <person name="Neafsey D."/>
            <person name="Nusbaum C."/>
            <person name="Birren B."/>
        </authorList>
    </citation>
    <scope>NUCLEOTIDE SEQUENCE [LARGE SCALE GENOMIC DNA]</scope>
    <source>
        <strain evidence="9 11">4G2_DIV0659</strain>
    </source>
</reference>
<dbReference type="InterPro" id="IPR004143">
    <property type="entry name" value="BPL_LPL_catalytic"/>
</dbReference>
<dbReference type="Pfam" id="PF21948">
    <property type="entry name" value="LplA-B_cat"/>
    <property type="match status" value="1"/>
</dbReference>
<dbReference type="UniPathway" id="UPA00537">
    <property type="reaction ID" value="UER00594"/>
</dbReference>
<dbReference type="InterPro" id="IPR004562">
    <property type="entry name" value="LipoylTrfase_LipoateP_Ligase"/>
</dbReference>
<dbReference type="SUPFAM" id="SSF55681">
    <property type="entry name" value="Class II aaRS and biotin synthetases"/>
    <property type="match status" value="1"/>
</dbReference>
<comment type="pathway">
    <text evidence="2">Protein modification; protein lipoylation via exogenous pathway; protein N(6)-(lipoyl)lysine from lipoate: step 1/2.</text>
</comment>
<dbReference type="CDD" id="cd16443">
    <property type="entry name" value="LplA"/>
    <property type="match status" value="1"/>
</dbReference>
<dbReference type="PROSITE" id="PS51733">
    <property type="entry name" value="BPL_LPL_CATALYTIC"/>
    <property type="match status" value="1"/>
</dbReference>
<dbReference type="OrthoDB" id="9788148at2"/>
<dbReference type="Proteomes" id="UP000195139">
    <property type="component" value="Unassembled WGS sequence"/>
</dbReference>
<evidence type="ECO:0000256" key="3">
    <source>
        <dbReference type="ARBA" id="ARBA00012367"/>
    </source>
</evidence>
<dbReference type="Pfam" id="PF10437">
    <property type="entry name" value="Lip_prot_lig_C"/>
    <property type="match status" value="1"/>
</dbReference>
<dbReference type="GO" id="GO:0005737">
    <property type="term" value="C:cytoplasm"/>
    <property type="evidence" value="ECO:0007669"/>
    <property type="project" value="TreeGrafter"/>
</dbReference>
<protein>
    <recommendedName>
        <fullName evidence="3">lipoate--protein ligase</fullName>
        <ecNumber evidence="3">6.3.1.20</ecNumber>
    </recommendedName>
</protein>
<accession>A0A242CD90</accession>
<keyword evidence="6" id="KW-0067">ATP-binding</keyword>
<keyword evidence="4" id="KW-0436">Ligase</keyword>
<dbReference type="GO" id="GO:0009249">
    <property type="term" value="P:protein lipoylation"/>
    <property type="evidence" value="ECO:0007669"/>
    <property type="project" value="InterPro"/>
</dbReference>